<evidence type="ECO:0008006" key="3">
    <source>
        <dbReference type="Google" id="ProtNLM"/>
    </source>
</evidence>
<dbReference type="Proteomes" id="UP000050795">
    <property type="component" value="Unassembled WGS sequence"/>
</dbReference>
<organism evidence="1 2">
    <name type="scientific">Trichobilharzia regenti</name>
    <name type="common">Nasal bird schistosome</name>
    <dbReference type="NCBI Taxonomy" id="157069"/>
    <lineage>
        <taxon>Eukaryota</taxon>
        <taxon>Metazoa</taxon>
        <taxon>Spiralia</taxon>
        <taxon>Lophotrochozoa</taxon>
        <taxon>Platyhelminthes</taxon>
        <taxon>Trematoda</taxon>
        <taxon>Digenea</taxon>
        <taxon>Strigeidida</taxon>
        <taxon>Schistosomatoidea</taxon>
        <taxon>Schistosomatidae</taxon>
        <taxon>Trichobilharzia</taxon>
    </lineage>
</organism>
<name>A0AA85K4I7_TRIRE</name>
<accession>A0AA85K4I7</accession>
<reference evidence="1" key="1">
    <citation type="submission" date="2022-06" db="EMBL/GenBank/DDBJ databases">
        <authorList>
            <person name="Berger JAMES D."/>
            <person name="Berger JAMES D."/>
        </authorList>
    </citation>
    <scope>NUCLEOTIDE SEQUENCE [LARGE SCALE GENOMIC DNA]</scope>
</reference>
<proteinExistence type="predicted"/>
<dbReference type="AlphaFoldDB" id="A0AA85K4I7"/>
<dbReference type="WBParaSite" id="TREG1_62520.1">
    <property type="protein sequence ID" value="TREG1_62520.1"/>
    <property type="gene ID" value="TREG1_62520"/>
</dbReference>
<protein>
    <recommendedName>
        <fullName evidence="3">Ig-like domain-containing protein</fullName>
    </recommendedName>
</protein>
<dbReference type="InterPro" id="IPR013783">
    <property type="entry name" value="Ig-like_fold"/>
</dbReference>
<evidence type="ECO:0000313" key="2">
    <source>
        <dbReference type="WBParaSite" id="TREG1_62520.1"/>
    </source>
</evidence>
<keyword evidence="1" id="KW-1185">Reference proteome</keyword>
<evidence type="ECO:0000313" key="1">
    <source>
        <dbReference type="Proteomes" id="UP000050795"/>
    </source>
</evidence>
<dbReference type="Gene3D" id="2.60.40.10">
    <property type="entry name" value="Immunoglobulins"/>
    <property type="match status" value="1"/>
</dbReference>
<reference evidence="2" key="2">
    <citation type="submission" date="2023-11" db="UniProtKB">
        <authorList>
            <consortium name="WormBaseParasite"/>
        </authorList>
    </citation>
    <scope>IDENTIFICATION</scope>
</reference>
<sequence length="55" mass="6276">VTWRFNGGTLPIGTNRVDKLRTSIVVINELQSIHEGSYECEQKTRKQRGHILQAP</sequence>